<dbReference type="OrthoDB" id="5292613at2"/>
<protein>
    <recommendedName>
        <fullName evidence="3">DUF790 family protein</fullName>
    </recommendedName>
</protein>
<dbReference type="Pfam" id="PF05626">
    <property type="entry name" value="DUF790"/>
    <property type="match status" value="1"/>
</dbReference>
<sequence>MSDVEASPRWLDARDHRWLAALIATYQRAEGRPIRELDEMLVSPLAPPRRVKLARSVLDDLWSDRVGGAHDPEHVRSIVFRAATSEASREAAMLAASRALALPVAAIEEALFADLPSERLVAAPRTVPSPADLAIRCNHALARALLARASSVRLDVEGDPHDVVRACKRRGLVCVVHPEEHGARLEISGPLSLFRATRVYGRALASLLPALAGVRRFRLRALVAGDSGPRSWIVRERDPVFVEGMRAPALDGEVGDAFAKRFARLTHDWDLVRDPEPVRAGDVLVVPDFALVHRHDARRRWLVEIVGYWTPAYLRAKVDRLRDAGIEQLVLCVSDRLACAGDEVPEGAPIVRFAQRVDPRAVLAAMGDPVVKRRKKR</sequence>
<dbReference type="RefSeq" id="WP_053235156.1">
    <property type="nucleotide sequence ID" value="NZ_CP011125.1"/>
</dbReference>
<dbReference type="KEGG" id="samy:DB32_005109"/>
<dbReference type="EMBL" id="CP011125">
    <property type="protein sequence ID" value="AKF07960.1"/>
    <property type="molecule type" value="Genomic_DNA"/>
</dbReference>
<accession>A0A0F6YJL8</accession>
<proteinExistence type="predicted"/>
<evidence type="ECO:0000313" key="2">
    <source>
        <dbReference type="Proteomes" id="UP000034883"/>
    </source>
</evidence>
<organism evidence="1 2">
    <name type="scientific">Sandaracinus amylolyticus</name>
    <dbReference type="NCBI Taxonomy" id="927083"/>
    <lineage>
        <taxon>Bacteria</taxon>
        <taxon>Pseudomonadati</taxon>
        <taxon>Myxococcota</taxon>
        <taxon>Polyangia</taxon>
        <taxon>Polyangiales</taxon>
        <taxon>Sandaracinaceae</taxon>
        <taxon>Sandaracinus</taxon>
    </lineage>
</organism>
<keyword evidence="2" id="KW-1185">Reference proteome</keyword>
<gene>
    <name evidence="1" type="ORF">DB32_005109</name>
</gene>
<dbReference type="PANTHER" id="PTHR39640:SF1">
    <property type="entry name" value="DUF790 FAMILY PROTEIN"/>
    <property type="match status" value="1"/>
</dbReference>
<dbReference type="AlphaFoldDB" id="A0A0F6YJL8"/>
<dbReference type="InterPro" id="IPR008508">
    <property type="entry name" value="Bax1"/>
</dbReference>
<reference evidence="1 2" key="1">
    <citation type="submission" date="2015-03" db="EMBL/GenBank/DDBJ databases">
        <title>Genome assembly of Sandaracinus amylolyticus DSM 53668.</title>
        <authorList>
            <person name="Sharma G."/>
            <person name="Subramanian S."/>
        </authorList>
    </citation>
    <scope>NUCLEOTIDE SEQUENCE [LARGE SCALE GENOMIC DNA]</scope>
    <source>
        <strain evidence="1 2">DSM 53668</strain>
    </source>
</reference>
<dbReference type="PANTHER" id="PTHR39640">
    <property type="entry name" value="VNG6129C"/>
    <property type="match status" value="1"/>
</dbReference>
<evidence type="ECO:0000313" key="1">
    <source>
        <dbReference type="EMBL" id="AKF07960.1"/>
    </source>
</evidence>
<name>A0A0F6YJL8_9BACT</name>
<dbReference type="STRING" id="927083.DB32_005109"/>
<evidence type="ECO:0008006" key="3">
    <source>
        <dbReference type="Google" id="ProtNLM"/>
    </source>
</evidence>
<dbReference type="Proteomes" id="UP000034883">
    <property type="component" value="Chromosome"/>
</dbReference>